<organism evidence="3 4">
    <name type="scientific">Bacillus timonensis</name>
    <dbReference type="NCBI Taxonomy" id="1033734"/>
    <lineage>
        <taxon>Bacteria</taxon>
        <taxon>Bacillati</taxon>
        <taxon>Bacillota</taxon>
        <taxon>Bacilli</taxon>
        <taxon>Bacillales</taxon>
        <taxon>Bacillaceae</taxon>
        <taxon>Bacillus</taxon>
    </lineage>
</organism>
<dbReference type="AlphaFoldDB" id="A0A4V3V7H7"/>
<evidence type="ECO:0000256" key="1">
    <source>
        <dbReference type="ARBA" id="ARBA00022969"/>
    </source>
</evidence>
<proteinExistence type="predicted"/>
<keyword evidence="1" id="KW-0749">Sporulation</keyword>
<dbReference type="InterPro" id="IPR012614">
    <property type="entry name" value="SASP_SspP"/>
</dbReference>
<dbReference type="Proteomes" id="UP000306477">
    <property type="component" value="Unassembled WGS sequence"/>
</dbReference>
<feature type="compositionally biased region" description="Basic and acidic residues" evidence="2">
    <location>
        <begin position="1"/>
        <end position="11"/>
    </location>
</feature>
<dbReference type="OrthoDB" id="2691914at2"/>
<evidence type="ECO:0000313" key="4">
    <source>
        <dbReference type="Proteomes" id="UP000306477"/>
    </source>
</evidence>
<comment type="caution">
    <text evidence="3">The sequence shown here is derived from an EMBL/GenBank/DDBJ whole genome shotgun (WGS) entry which is preliminary data.</text>
</comment>
<protein>
    <submittedName>
        <fullName evidence="3">Small acid-soluble spore protein P</fullName>
    </submittedName>
</protein>
<reference evidence="3 4" key="1">
    <citation type="journal article" date="2019" name="Indoor Air">
        <title>Impacts of indoor surface finishes on bacterial viability.</title>
        <authorList>
            <person name="Hu J."/>
            <person name="Maamar S.B."/>
            <person name="Glawe A.J."/>
            <person name="Gottel N."/>
            <person name="Gilbert J.A."/>
            <person name="Hartmann E.M."/>
        </authorList>
    </citation>
    <scope>NUCLEOTIDE SEQUENCE [LARGE SCALE GENOMIC DNA]</scope>
    <source>
        <strain evidence="3 4">AF060A6</strain>
    </source>
</reference>
<dbReference type="RefSeq" id="WP_136380302.1">
    <property type="nucleotide sequence ID" value="NZ_SLUB01000027.1"/>
</dbReference>
<sequence length="47" mass="5187">MGEKNTFKDIRANGGQSTGSQPQPLSGSKKVKNRNHTRQNHNPGHDM</sequence>
<name>A0A4V3V7H7_9BACI</name>
<feature type="compositionally biased region" description="Basic residues" evidence="2">
    <location>
        <begin position="29"/>
        <end position="39"/>
    </location>
</feature>
<dbReference type="GO" id="GO:0030435">
    <property type="term" value="P:sporulation resulting in formation of a cellular spore"/>
    <property type="evidence" value="ECO:0007669"/>
    <property type="project" value="UniProtKB-KW"/>
</dbReference>
<feature type="region of interest" description="Disordered" evidence="2">
    <location>
        <begin position="1"/>
        <end position="47"/>
    </location>
</feature>
<keyword evidence="4" id="KW-1185">Reference proteome</keyword>
<accession>A0A4V3V7H7</accession>
<evidence type="ECO:0000256" key="2">
    <source>
        <dbReference type="SAM" id="MobiDB-lite"/>
    </source>
</evidence>
<dbReference type="Pfam" id="PF08179">
    <property type="entry name" value="SspP"/>
    <property type="match status" value="1"/>
</dbReference>
<dbReference type="NCBIfam" id="NF006905">
    <property type="entry name" value="PRK09399.1"/>
    <property type="match status" value="1"/>
</dbReference>
<dbReference type="EMBL" id="SLUB01000027">
    <property type="protein sequence ID" value="THE11513.1"/>
    <property type="molecule type" value="Genomic_DNA"/>
</dbReference>
<dbReference type="STRING" id="1033734.GCA_000285535_00576"/>
<gene>
    <name evidence="3" type="ORF">E1I69_14515</name>
</gene>
<feature type="compositionally biased region" description="Polar residues" evidence="2">
    <location>
        <begin position="14"/>
        <end position="26"/>
    </location>
</feature>
<evidence type="ECO:0000313" key="3">
    <source>
        <dbReference type="EMBL" id="THE11513.1"/>
    </source>
</evidence>